<dbReference type="Gene3D" id="3.40.30.10">
    <property type="entry name" value="Glutaredoxin"/>
    <property type="match status" value="1"/>
</dbReference>
<dbReference type="AlphaFoldDB" id="G3UX71"/>
<dbReference type="PROSITE" id="PS50404">
    <property type="entry name" value="GST_NTER"/>
    <property type="match status" value="1"/>
</dbReference>
<dbReference type="AGR" id="MGI:2143526"/>
<dbReference type="SMR" id="G3UX71"/>
<dbReference type="Proteomes" id="UP000000589">
    <property type="component" value="Chromosome 10"/>
</dbReference>
<sequence>MGLELYLDLMSQPCRAVYIFAKKNGIPFQLRTIELLKGGLSWQAGKCAAFCTEHLPPLQRVGDWPGQVCKSRSREKAVVSVISCEFLKDLFLVNNISPNTGCKGALEATVSSTQIPSPR</sequence>
<dbReference type="Ensembl" id="ENSMUST00000174187.2">
    <property type="protein sequence ID" value="ENSMUSP00000133576.2"/>
    <property type="gene ID" value="ENSMUSG00000001665.12"/>
</dbReference>
<keyword evidence="4" id="KW-1185">Reference proteome</keyword>
<dbReference type="PeptideAtlas" id="G3UX71"/>
<dbReference type="ExpressionAtlas" id="G3UX71">
    <property type="expression patterns" value="baseline and differential"/>
</dbReference>
<keyword evidence="5" id="KW-1267">Proteomics identification</keyword>
<feature type="domain" description="GST N-terminal" evidence="1">
    <location>
        <begin position="1"/>
        <end position="95"/>
    </location>
</feature>
<gene>
    <name evidence="2 3" type="primary">Gstt3</name>
</gene>
<dbReference type="MGI" id="MGI:2143526">
    <property type="gene designation" value="Gstt3"/>
</dbReference>
<organism evidence="2 4">
    <name type="scientific">Mus musculus</name>
    <name type="common">Mouse</name>
    <dbReference type="NCBI Taxonomy" id="10090"/>
    <lineage>
        <taxon>Eukaryota</taxon>
        <taxon>Metazoa</taxon>
        <taxon>Chordata</taxon>
        <taxon>Craniata</taxon>
        <taxon>Vertebrata</taxon>
        <taxon>Euteleostomi</taxon>
        <taxon>Mammalia</taxon>
        <taxon>Eutheria</taxon>
        <taxon>Euarchontoglires</taxon>
        <taxon>Glires</taxon>
        <taxon>Rodentia</taxon>
        <taxon>Myomorpha</taxon>
        <taxon>Muroidea</taxon>
        <taxon>Muridae</taxon>
        <taxon>Murinae</taxon>
        <taxon>Mus</taxon>
        <taxon>Mus</taxon>
    </lineage>
</organism>
<reference evidence="2 4" key="2">
    <citation type="journal article" date="2011" name="PLoS Biol.">
        <title>Modernizing reference genome assemblies.</title>
        <authorList>
            <person name="Church D.M."/>
            <person name="Schneider V.A."/>
            <person name="Graves T."/>
            <person name="Auger K."/>
            <person name="Cunningham F."/>
            <person name="Bouk N."/>
            <person name="Chen H.C."/>
            <person name="Agarwala R."/>
            <person name="McLaren W.M."/>
            <person name="Ritchie G.R."/>
            <person name="Albracht D."/>
            <person name="Kremitzki M."/>
            <person name="Rock S."/>
            <person name="Kotkiewicz H."/>
            <person name="Kremitzki C."/>
            <person name="Wollam A."/>
            <person name="Trani L."/>
            <person name="Fulton L."/>
            <person name="Fulton R."/>
            <person name="Matthews L."/>
            <person name="Whitehead S."/>
            <person name="Chow W."/>
            <person name="Torrance J."/>
            <person name="Dunn M."/>
            <person name="Harden G."/>
            <person name="Threadgold G."/>
            <person name="Wood J."/>
            <person name="Collins J."/>
            <person name="Heath P."/>
            <person name="Griffiths G."/>
            <person name="Pelan S."/>
            <person name="Grafham D."/>
            <person name="Eichler E.E."/>
            <person name="Weinstock G."/>
            <person name="Mardis E.R."/>
            <person name="Wilson R.K."/>
            <person name="Howe K."/>
            <person name="Flicek P."/>
            <person name="Hubbard T."/>
        </authorList>
    </citation>
    <scope>NUCLEOTIDE SEQUENCE [LARGE SCALE GENOMIC DNA]</scope>
    <source>
        <strain evidence="2 4">C57BL/6J</strain>
    </source>
</reference>
<dbReference type="jPOST" id="G3UX71"/>
<dbReference type="OrthoDB" id="422574at2759"/>
<dbReference type="HOGENOM" id="CLU_2060708_0_0_1"/>
<dbReference type="InterPro" id="IPR004045">
    <property type="entry name" value="Glutathione_S-Trfase_N"/>
</dbReference>
<reference evidence="2" key="4">
    <citation type="submission" date="2025-09" db="UniProtKB">
        <authorList>
            <consortium name="Ensembl"/>
        </authorList>
    </citation>
    <scope>IDENTIFICATION</scope>
    <source>
        <strain evidence="2">C57BL/6J</strain>
    </source>
</reference>
<dbReference type="InterPro" id="IPR051369">
    <property type="entry name" value="GST_Theta"/>
</dbReference>
<dbReference type="ProteomicsDB" id="313956"/>
<evidence type="ECO:0000259" key="1">
    <source>
        <dbReference type="PROSITE" id="PS50404"/>
    </source>
</evidence>
<accession>G3UX71</accession>
<evidence type="ECO:0000313" key="4">
    <source>
        <dbReference type="Proteomes" id="UP000000589"/>
    </source>
</evidence>
<reference evidence="2" key="3">
    <citation type="submission" date="2025-08" db="UniProtKB">
        <authorList>
            <consortium name="Ensembl"/>
        </authorList>
    </citation>
    <scope>IDENTIFICATION</scope>
    <source>
        <strain evidence="2">C57BL/6J</strain>
    </source>
</reference>
<reference evidence="2 4" key="1">
    <citation type="journal article" date="2009" name="PLoS Biol.">
        <title>Lineage-specific biology revealed by a finished genome assembly of the mouse.</title>
        <authorList>
            <consortium name="Mouse Genome Sequencing Consortium"/>
            <person name="Church D.M."/>
            <person name="Goodstadt L."/>
            <person name="Hillier L.W."/>
            <person name="Zody M.C."/>
            <person name="Goldstein S."/>
            <person name="She X."/>
            <person name="Bult C.J."/>
            <person name="Agarwala R."/>
            <person name="Cherry J.L."/>
            <person name="DiCuccio M."/>
            <person name="Hlavina W."/>
            <person name="Kapustin Y."/>
            <person name="Meric P."/>
            <person name="Maglott D."/>
            <person name="Birtle Z."/>
            <person name="Marques A.C."/>
            <person name="Graves T."/>
            <person name="Zhou S."/>
            <person name="Teague B."/>
            <person name="Potamousis K."/>
            <person name="Churas C."/>
            <person name="Place M."/>
            <person name="Herschleb J."/>
            <person name="Runnheim R."/>
            <person name="Forrest D."/>
            <person name="Amos-Landgraf J."/>
            <person name="Schwartz D.C."/>
            <person name="Cheng Z."/>
            <person name="Lindblad-Toh K."/>
            <person name="Eichler E.E."/>
            <person name="Ponting C.P."/>
        </authorList>
    </citation>
    <scope>NUCLEOTIDE SEQUENCE [LARGE SCALE GENOMIC DNA]</scope>
    <source>
        <strain evidence="2 4">C57BL/6J</strain>
    </source>
</reference>
<name>G3UX71_MOUSE</name>
<dbReference type="Bgee" id="ENSMUSG00000001665">
    <property type="expression patterns" value="Expressed in prostate gland ventral lobe and 169 other cell types or tissues"/>
</dbReference>
<protein>
    <submittedName>
        <fullName evidence="2">Glutathione S-transferase, theta 3</fullName>
    </submittedName>
</protein>
<evidence type="ECO:0000313" key="2">
    <source>
        <dbReference type="Ensembl" id="ENSMUSP00000133576.2"/>
    </source>
</evidence>
<dbReference type="VEuPathDB" id="HostDB:ENSMUSG00000001665"/>
<proteinExistence type="evidence at protein level"/>
<evidence type="ECO:0000313" key="3">
    <source>
        <dbReference type="MGI" id="MGI:2143526"/>
    </source>
</evidence>
<dbReference type="PANTHER" id="PTHR43917:SF12">
    <property type="entry name" value="GLUTATHIONE S-TRANSFERASE THETA-3"/>
    <property type="match status" value="1"/>
</dbReference>
<dbReference type="GeneTree" id="ENSGT00940000156366"/>
<dbReference type="PANTHER" id="PTHR43917">
    <property type="match status" value="1"/>
</dbReference>
<evidence type="ECO:0007829" key="5">
    <source>
        <dbReference type="ProteomicsDB" id="G3UX71"/>
    </source>
</evidence>